<organism evidence="2 3">
    <name type="scientific">Roseomonas fluvialis</name>
    <dbReference type="NCBI Taxonomy" id="1750527"/>
    <lineage>
        <taxon>Bacteria</taxon>
        <taxon>Pseudomonadati</taxon>
        <taxon>Pseudomonadota</taxon>
        <taxon>Alphaproteobacteria</taxon>
        <taxon>Acetobacterales</taxon>
        <taxon>Roseomonadaceae</taxon>
        <taxon>Roseomonas</taxon>
    </lineage>
</organism>
<feature type="transmembrane region" description="Helical" evidence="1">
    <location>
        <begin position="7"/>
        <end position="28"/>
    </location>
</feature>
<accession>A0ABN6NYD5</accession>
<evidence type="ECO:0000256" key="1">
    <source>
        <dbReference type="SAM" id="Phobius"/>
    </source>
</evidence>
<reference evidence="2 3" key="1">
    <citation type="journal article" date="2016" name="Microbes Environ.">
        <title>Phylogenetically diverse aerobic anoxygenic phototrophic bacteria isolated from epilithic biofilms in Tama river, Japan.</title>
        <authorList>
            <person name="Hirose S."/>
            <person name="Matsuura K."/>
            <person name="Haruta S."/>
        </authorList>
    </citation>
    <scope>NUCLEOTIDE SEQUENCE [LARGE SCALE GENOMIC DNA]</scope>
    <source>
        <strain evidence="2 3">S08</strain>
    </source>
</reference>
<keyword evidence="1" id="KW-0812">Transmembrane</keyword>
<feature type="transmembrane region" description="Helical" evidence="1">
    <location>
        <begin position="34"/>
        <end position="51"/>
    </location>
</feature>
<dbReference type="RefSeq" id="WP_244457838.1">
    <property type="nucleotide sequence ID" value="NZ_AP025637.1"/>
</dbReference>
<evidence type="ECO:0000313" key="2">
    <source>
        <dbReference type="EMBL" id="BDG70512.1"/>
    </source>
</evidence>
<sequence>MTARGTLAAGTTMLAAWGAWIAAGWIVADIGLPFAVLLQQALLFILVLSVAERVLARFAPSGEFHG</sequence>
<dbReference type="Proteomes" id="UP000831327">
    <property type="component" value="Chromosome"/>
</dbReference>
<evidence type="ECO:0000313" key="3">
    <source>
        <dbReference type="Proteomes" id="UP000831327"/>
    </source>
</evidence>
<gene>
    <name evidence="2" type="ORF">Rmf_04410</name>
</gene>
<keyword evidence="1" id="KW-0472">Membrane</keyword>
<protein>
    <submittedName>
        <fullName evidence="2">Uncharacterized protein</fullName>
    </submittedName>
</protein>
<name>A0ABN6NYD5_9PROT</name>
<keyword evidence="3" id="KW-1185">Reference proteome</keyword>
<keyword evidence="1" id="KW-1133">Transmembrane helix</keyword>
<dbReference type="EMBL" id="AP025637">
    <property type="protein sequence ID" value="BDG70512.1"/>
    <property type="molecule type" value="Genomic_DNA"/>
</dbReference>
<proteinExistence type="predicted"/>